<dbReference type="EMBL" id="WKJH01000001">
    <property type="protein sequence ID" value="MRX62599.1"/>
    <property type="molecule type" value="Genomic_DNA"/>
</dbReference>
<dbReference type="RefSeq" id="WP_154362608.1">
    <property type="nucleotide sequence ID" value="NZ_WKJH01000001.1"/>
</dbReference>
<reference evidence="2 3" key="1">
    <citation type="submission" date="2019-11" db="EMBL/GenBank/DDBJ databases">
        <title>Maribacter lutea sp. nov., a marine bacterium isolated from intertidal sand.</title>
        <authorList>
            <person name="Liu A."/>
        </authorList>
    </citation>
    <scope>NUCLEOTIDE SEQUENCE [LARGE SCALE GENOMIC DNA]</scope>
    <source>
        <strain evidence="2 3">RZ05</strain>
    </source>
</reference>
<gene>
    <name evidence="2" type="ORF">GJ691_00335</name>
</gene>
<comment type="caution">
    <text evidence="2">The sequence shown here is derived from an EMBL/GenBank/DDBJ whole genome shotgun (WGS) entry which is preliminary data.</text>
</comment>
<feature type="coiled-coil region" evidence="1">
    <location>
        <begin position="30"/>
        <end position="193"/>
    </location>
</feature>
<evidence type="ECO:0000313" key="2">
    <source>
        <dbReference type="EMBL" id="MRX62599.1"/>
    </source>
</evidence>
<evidence type="ECO:0000313" key="3">
    <source>
        <dbReference type="Proteomes" id="UP000443153"/>
    </source>
</evidence>
<sequence length="426" mass="49316">MSNTTIQCPDCGSQIDVNDILKHQIEDGLKQEFLKEKKELLDNHSQKEAELQKEKEEFEAKKKRENEMFQERLEKQSKEAERAIEIRLKAKLEEDNQDRLKAMQEELAEKSEKVKDLLKKEVEIEKLKREVGEASEVAKLEAQRELNDQLKEAEEKIKKRAEEASEFKVKELQKQLEDQKKLAEEMKRKHEQGSMQLQGEVMELAIEEWLATQFPLDAIEEIKKGANGADCIQVVNTRELSNCGTIYYESKRTKSFQQGWIEKFKNDIRDKGAHIGVLVTEVTPSDMDRMGLRDGIWICTYEEFKGLCAVLRQSIVQWSQLKQNQENKGDKMGMLYDFLTSNEFHLQMEGIVEGFTQMQIDLQKEKNAMARIWKQREKQITKVVDNAVNMHASIKGIAGKAIKSIPALELGEGYDDEDDNLLIETS</sequence>
<keyword evidence="3" id="KW-1185">Reference proteome</keyword>
<evidence type="ECO:0000256" key="1">
    <source>
        <dbReference type="SAM" id="Coils"/>
    </source>
</evidence>
<dbReference type="InterPro" id="IPR019219">
    <property type="entry name" value="DUF2130"/>
</dbReference>
<keyword evidence="1" id="KW-0175">Coiled coil</keyword>
<dbReference type="Pfam" id="PF09903">
    <property type="entry name" value="DUF2130"/>
    <property type="match status" value="1"/>
</dbReference>
<dbReference type="AlphaFoldDB" id="A0A6I2MJ99"/>
<accession>A0A6I2MJ99</accession>
<dbReference type="OrthoDB" id="9765972at2"/>
<dbReference type="Proteomes" id="UP000443153">
    <property type="component" value="Unassembled WGS sequence"/>
</dbReference>
<organism evidence="2 3">
    <name type="scientific">Maribacter luteus</name>
    <dbReference type="NCBI Taxonomy" id="2594478"/>
    <lineage>
        <taxon>Bacteria</taxon>
        <taxon>Pseudomonadati</taxon>
        <taxon>Bacteroidota</taxon>
        <taxon>Flavobacteriia</taxon>
        <taxon>Flavobacteriales</taxon>
        <taxon>Flavobacteriaceae</taxon>
        <taxon>Maribacter</taxon>
    </lineage>
</organism>
<proteinExistence type="predicted"/>
<protein>
    <submittedName>
        <fullName evidence="2">DUF2130 domain-containing protein</fullName>
    </submittedName>
</protein>
<name>A0A6I2MJ99_9FLAO</name>